<dbReference type="GO" id="GO:0005524">
    <property type="term" value="F:ATP binding"/>
    <property type="evidence" value="ECO:0007669"/>
    <property type="project" value="UniProtKB-KW"/>
</dbReference>
<evidence type="ECO:0000259" key="8">
    <source>
        <dbReference type="Pfam" id="PF00501"/>
    </source>
</evidence>
<feature type="coiled-coil region" evidence="6">
    <location>
        <begin position="1186"/>
        <end position="1213"/>
    </location>
</feature>
<feature type="compositionally biased region" description="Polar residues" evidence="7">
    <location>
        <begin position="753"/>
        <end position="768"/>
    </location>
</feature>
<dbReference type="Proteomes" id="UP000019487">
    <property type="component" value="Unassembled WGS sequence"/>
</dbReference>
<feature type="domain" description="Extracellular mutant protein 11 C-terminal" evidence="9">
    <location>
        <begin position="1092"/>
        <end position="1235"/>
    </location>
</feature>
<evidence type="ECO:0000256" key="1">
    <source>
        <dbReference type="ARBA" id="ARBA00006432"/>
    </source>
</evidence>
<keyword evidence="2" id="KW-0436">Ligase</keyword>
<feature type="domain" description="AMP-dependent synthetase/ligase" evidence="8">
    <location>
        <begin position="109"/>
        <end position="522"/>
    </location>
</feature>
<evidence type="ECO:0000256" key="7">
    <source>
        <dbReference type="SAM" id="MobiDB-lite"/>
    </source>
</evidence>
<evidence type="ECO:0000256" key="3">
    <source>
        <dbReference type="ARBA" id="ARBA00022741"/>
    </source>
</evidence>
<evidence type="ECO:0000256" key="5">
    <source>
        <dbReference type="ARBA" id="ARBA00036813"/>
    </source>
</evidence>
<organism evidence="10 11">
    <name type="scientific">Sclerotinia borealis (strain F-4128)</name>
    <dbReference type="NCBI Taxonomy" id="1432307"/>
    <lineage>
        <taxon>Eukaryota</taxon>
        <taxon>Fungi</taxon>
        <taxon>Dikarya</taxon>
        <taxon>Ascomycota</taxon>
        <taxon>Pezizomycotina</taxon>
        <taxon>Leotiomycetes</taxon>
        <taxon>Helotiales</taxon>
        <taxon>Sclerotiniaceae</taxon>
        <taxon>Sclerotinia</taxon>
    </lineage>
</organism>
<dbReference type="PANTHER" id="PTHR43272:SF83">
    <property type="entry name" value="ACYL-COA SYNTHETASE LONG-CHAIN, ISOFORM J"/>
    <property type="match status" value="1"/>
</dbReference>
<feature type="compositionally biased region" description="Basic and acidic residues" evidence="7">
    <location>
        <begin position="1112"/>
        <end position="1121"/>
    </location>
</feature>
<evidence type="ECO:0000259" key="9">
    <source>
        <dbReference type="Pfam" id="PF15463"/>
    </source>
</evidence>
<reference evidence="10 11" key="1">
    <citation type="journal article" date="2014" name="Genome Announc.">
        <title>Draft genome sequence of Sclerotinia borealis, a psychrophilic plant pathogenic fungus.</title>
        <authorList>
            <person name="Mardanov A.V."/>
            <person name="Beletsky A.V."/>
            <person name="Kadnikov V.V."/>
            <person name="Ignatov A.N."/>
            <person name="Ravin N.V."/>
        </authorList>
    </citation>
    <scope>NUCLEOTIDE SEQUENCE [LARGE SCALE GENOMIC DNA]</scope>
    <source>
        <strain evidence="11">F-4157</strain>
    </source>
</reference>
<gene>
    <name evidence="10" type="ORF">SBOR_8854</name>
</gene>
<feature type="region of interest" description="Disordered" evidence="7">
    <location>
        <begin position="936"/>
        <end position="957"/>
    </location>
</feature>
<dbReference type="EMBL" id="AYSA01000578">
    <property type="protein sequence ID" value="ESZ90762.1"/>
    <property type="molecule type" value="Genomic_DNA"/>
</dbReference>
<dbReference type="GO" id="GO:0005811">
    <property type="term" value="C:lipid droplet"/>
    <property type="evidence" value="ECO:0007669"/>
    <property type="project" value="TreeGrafter"/>
</dbReference>
<dbReference type="InterPro" id="IPR000873">
    <property type="entry name" value="AMP-dep_synth/lig_dom"/>
</dbReference>
<dbReference type="SUPFAM" id="SSF56801">
    <property type="entry name" value="Acetyl-CoA synthetase-like"/>
    <property type="match status" value="1"/>
</dbReference>
<feature type="compositionally biased region" description="Low complexity" evidence="7">
    <location>
        <begin position="939"/>
        <end position="955"/>
    </location>
</feature>
<keyword evidence="6" id="KW-0175">Coiled coil</keyword>
<feature type="region of interest" description="Disordered" evidence="7">
    <location>
        <begin position="1112"/>
        <end position="1131"/>
    </location>
</feature>
<comment type="catalytic activity">
    <reaction evidence="5">
        <text>a long-chain fatty acid + ATP + CoA = a long-chain fatty acyl-CoA + AMP + diphosphate</text>
        <dbReference type="Rhea" id="RHEA:15421"/>
        <dbReference type="ChEBI" id="CHEBI:30616"/>
        <dbReference type="ChEBI" id="CHEBI:33019"/>
        <dbReference type="ChEBI" id="CHEBI:57287"/>
        <dbReference type="ChEBI" id="CHEBI:57560"/>
        <dbReference type="ChEBI" id="CHEBI:83139"/>
        <dbReference type="ChEBI" id="CHEBI:456215"/>
        <dbReference type="EC" id="6.2.1.3"/>
    </reaction>
</comment>
<dbReference type="GO" id="GO:0004467">
    <property type="term" value="F:long-chain fatty acid-CoA ligase activity"/>
    <property type="evidence" value="ECO:0007669"/>
    <property type="project" value="UniProtKB-EC"/>
</dbReference>
<feature type="compositionally biased region" description="Polar residues" evidence="7">
    <location>
        <begin position="1073"/>
        <end position="1083"/>
    </location>
</feature>
<dbReference type="STRING" id="1432307.W9C1S7"/>
<dbReference type="InterPro" id="IPR020845">
    <property type="entry name" value="AMP-binding_CS"/>
</dbReference>
<evidence type="ECO:0000256" key="6">
    <source>
        <dbReference type="SAM" id="Coils"/>
    </source>
</evidence>
<feature type="region of interest" description="Disordered" evidence="7">
    <location>
        <begin position="749"/>
        <end position="798"/>
    </location>
</feature>
<evidence type="ECO:0000313" key="10">
    <source>
        <dbReference type="EMBL" id="ESZ90762.1"/>
    </source>
</evidence>
<sequence>MSSSGSLKNITVQPKFYHSPPFSTAAPGYKPVDGETIPRRHPLTANKLATKPSEDVETVFDIIKRSSEKYGNAKAVGSRTLIKTHQEVKKVKKMVDGEQQEIDKKWTYFELSEYKYISFSEYETLILQIGAGYRKLGLKKEDRVHIFAATSAHWLASAHGAVSQSMPIVTAYDTLGEEGLTHSLVATRAKAIFLDPHLLPTLINPLKEAKDIQYVIWNSQNEVKQENIDALKKVHEKLKILSFEELRKLGEENPVEPVPPASEDLCCIMYTSGSTGPPKGVPLKHKAVIAAVAGVNVIVEPYLGPGDGLLTYLPLAHILEFVFENACLYWGGTMGYGNPKTLSDSSVRNCKGDIREFRPTVLVGVPAVWESVKKGIVAKVNGGNPLVRNLFWGALWAKNNLLRYGLPGADLLDTLVFKKVKEATGGKLRICMNGGGPIAKDTQRFISMAITPMINGYGLTETTAMGALMDPMEWTDEALGDIPGSIEIKLVDFPDAGYYATNKPNAQGEIWIRGDSVMEGYYENPQETAEALTQDGWFKTGDIGEFDKNGHLNIIDRKKNLVKTQNGEYIALEKLESIYRSATVVANICVYADSQRTRPVALIVPAEPALKKLAERIGVQGSSVEELVHEKKIQDAVLKELQQAGKSGGLSGIEIIEGVVLSDEEWTPQNGMVTSAQKLQRRKILEKYQKEVDAALQGILTGSPVDVAIRVLFTLAIKIYLQQYHLYINDMATFNRLFGYVNYNADAPPTSPSPQLSAQEPANRQTLGNKMRVTKKQRPESANMNRTHNQEPAYEQPAGFPPKNTIHGGHPMYPEYEQEQEREGVEQQNHDRFDTSTVGEDFDETVSQENFSSGQNMPAVGVNRFHKEHMDEVEPDQYHQATQYHNAEDRGQRDEINHGNDYIENVPVPHLRKTFHQYKNRGVHTQALGESLHNQIQTPKPSFQSQPPEPSETSPVKQKFAGRFNPTIHGQVDTLTNRPKHVMQAAETSRKRTLDEGVFSPLPKAGKPSQVVEGLENAMPRGPAAYSIPPPRTQDTQPPAQIDGASDDGEEYSDESHMGEQPALQSRPVDRLPTTNVQHQNGDYNLTSIGLDYDDATLKNMDYDKLRDESFEARPAAREQPSEPDMSFSERPLNERVSHHVEQARLSNAQDINNQRVAMAEFFGNLSKDEWEEAGEWFLERFATTLRSLKDARKEKRETAARFEKEIEQRERAVRGSLLAYNEDMERMKRGAKGVIEGKTL</sequence>
<dbReference type="Pfam" id="PF15463">
    <property type="entry name" value="ECM11"/>
    <property type="match status" value="1"/>
</dbReference>
<dbReference type="GO" id="GO:0005886">
    <property type="term" value="C:plasma membrane"/>
    <property type="evidence" value="ECO:0007669"/>
    <property type="project" value="TreeGrafter"/>
</dbReference>
<dbReference type="AlphaFoldDB" id="W9C1S7"/>
<keyword evidence="11" id="KW-1185">Reference proteome</keyword>
<dbReference type="CDD" id="cd17639">
    <property type="entry name" value="LC_FACS_euk1"/>
    <property type="match status" value="1"/>
</dbReference>
<evidence type="ECO:0000313" key="11">
    <source>
        <dbReference type="Proteomes" id="UP000019487"/>
    </source>
</evidence>
<dbReference type="Pfam" id="PF00501">
    <property type="entry name" value="AMP-binding"/>
    <property type="match status" value="1"/>
</dbReference>
<keyword evidence="4" id="KW-0067">ATP-binding</keyword>
<proteinExistence type="inferred from homology"/>
<evidence type="ECO:0000256" key="2">
    <source>
        <dbReference type="ARBA" id="ARBA00022598"/>
    </source>
</evidence>
<evidence type="ECO:0000256" key="4">
    <source>
        <dbReference type="ARBA" id="ARBA00022840"/>
    </source>
</evidence>
<dbReference type="GO" id="GO:0005783">
    <property type="term" value="C:endoplasmic reticulum"/>
    <property type="evidence" value="ECO:0007669"/>
    <property type="project" value="TreeGrafter"/>
</dbReference>
<comment type="caution">
    <text evidence="10">The sequence shown here is derived from an EMBL/GenBank/DDBJ whole genome shotgun (WGS) entry which is preliminary data.</text>
</comment>
<dbReference type="OrthoDB" id="1700726at2759"/>
<dbReference type="PANTHER" id="PTHR43272">
    <property type="entry name" value="LONG-CHAIN-FATTY-ACID--COA LIGASE"/>
    <property type="match status" value="1"/>
</dbReference>
<name>W9C1S7_SCLBF</name>
<keyword evidence="3" id="KW-0547">Nucleotide-binding</keyword>
<dbReference type="InterPro" id="IPR029178">
    <property type="entry name" value="Ecm11_C"/>
</dbReference>
<dbReference type="InterPro" id="IPR042099">
    <property type="entry name" value="ANL_N_sf"/>
</dbReference>
<dbReference type="HOGENOM" id="CLU_266689_0_0_1"/>
<dbReference type="Gene3D" id="3.40.50.12780">
    <property type="entry name" value="N-terminal domain of ligase-like"/>
    <property type="match status" value="1"/>
</dbReference>
<accession>W9C1S7</accession>
<dbReference type="GO" id="GO:0035336">
    <property type="term" value="P:long-chain fatty-acyl-CoA metabolic process"/>
    <property type="evidence" value="ECO:0007669"/>
    <property type="project" value="TreeGrafter"/>
</dbReference>
<protein>
    <submittedName>
        <fullName evidence="10">Acyl-CoA synthetase</fullName>
    </submittedName>
</protein>
<comment type="similarity">
    <text evidence="1">Belongs to the ATP-dependent AMP-binding enzyme family.</text>
</comment>
<feature type="region of interest" description="Disordered" evidence="7">
    <location>
        <begin position="969"/>
        <end position="1083"/>
    </location>
</feature>
<dbReference type="PROSITE" id="PS00455">
    <property type="entry name" value="AMP_BINDING"/>
    <property type="match status" value="1"/>
</dbReference>